<dbReference type="PANTHER" id="PTHR21600:SF40">
    <property type="entry name" value="PSEUDOURIDYLATE SYNTHASE RPUSD2"/>
    <property type="match status" value="1"/>
</dbReference>
<accession>A0AAD9LJ65</accession>
<dbReference type="PROSITE" id="PS01129">
    <property type="entry name" value="PSI_RLU"/>
    <property type="match status" value="1"/>
</dbReference>
<keyword evidence="4" id="KW-1185">Reference proteome</keyword>
<evidence type="ECO:0000256" key="1">
    <source>
        <dbReference type="SAM" id="MobiDB-lite"/>
    </source>
</evidence>
<reference evidence="3" key="2">
    <citation type="submission" date="2021-05" db="EMBL/GenBank/DDBJ databases">
        <authorList>
            <person name="Pain A."/>
        </authorList>
    </citation>
    <scope>NUCLEOTIDE SEQUENCE</scope>
    <source>
        <strain evidence="3">1802A</strain>
    </source>
</reference>
<comment type="caution">
    <text evidence="3">The sequence shown here is derived from an EMBL/GenBank/DDBJ whole genome shotgun (WGS) entry which is preliminary data.</text>
</comment>
<sequence length="481" mass="54730">MKRKARASVGSTITPTKRFQASDDPGTLEEQSSQIAAHEVTYYFKDGFRLVLPYDHVYESFTKQRWFGRTLYDVMSSEFAAFTDEYVKSACANGLMKVFDVRGNDLYPEPGEQILDHICSPNEKLWHLAVVHEQLALDKRVRILHEDDDYIAVSKPSSIPVYHTGTYYFNSLVEILKREVFGNAPRQLYPVHRLDKLTSGVIILAKNSKAASQFGAGLTNSQFRKVYLARVRGNFSRVFDEHKCITLDDGSGLVACCHGYMRVVSHKFSVHEFTRDYSEKNAKPSETRFRMVAYNPDLDESLILCYPVTGRTHQIRAHVKFLGFPISNDRCYNDGELSASTHYYPDLPVVHWELDDQGRWRMPELGFVAPKQDKPILGNKKYHIGLNKPAEGLRPSPSGIFLHALRYIWLGRLNISDCAPEWVQDFGIQPNEGFLSKLDLWDDTVDGKIVTQDATGNNEDHMAPVELGDTERATELATQHP</sequence>
<dbReference type="GO" id="GO:0009982">
    <property type="term" value="F:pseudouridine synthase activity"/>
    <property type="evidence" value="ECO:0007669"/>
    <property type="project" value="InterPro"/>
</dbReference>
<dbReference type="InterPro" id="IPR050188">
    <property type="entry name" value="RluA_PseudoU_synthase"/>
</dbReference>
<protein>
    <submittedName>
        <fullName evidence="3">RNA pseudouridylate synthase family protein</fullName>
    </submittedName>
</protein>
<feature type="region of interest" description="Disordered" evidence="1">
    <location>
        <begin position="1"/>
        <end position="30"/>
    </location>
</feature>
<feature type="region of interest" description="Disordered" evidence="1">
    <location>
        <begin position="454"/>
        <end position="481"/>
    </location>
</feature>
<evidence type="ECO:0000313" key="3">
    <source>
        <dbReference type="EMBL" id="KAK1937344.1"/>
    </source>
</evidence>
<evidence type="ECO:0000313" key="4">
    <source>
        <dbReference type="Proteomes" id="UP001195914"/>
    </source>
</evidence>
<dbReference type="Pfam" id="PF00849">
    <property type="entry name" value="PseudoU_synth_2"/>
    <property type="match status" value="1"/>
</dbReference>
<dbReference type="Gene3D" id="3.30.2350.10">
    <property type="entry name" value="Pseudouridine synthase"/>
    <property type="match status" value="1"/>
</dbReference>
<proteinExistence type="predicted"/>
<dbReference type="InterPro" id="IPR006145">
    <property type="entry name" value="PsdUridine_synth_RsuA/RluA"/>
</dbReference>
<reference evidence="3" key="1">
    <citation type="journal article" date="2014" name="Nucleic Acids Res.">
        <title>The evolutionary dynamics of variant antigen genes in Babesia reveal a history of genomic innovation underlying host-parasite interaction.</title>
        <authorList>
            <person name="Jackson A.P."/>
            <person name="Otto T.D."/>
            <person name="Darby A."/>
            <person name="Ramaprasad A."/>
            <person name="Xia D."/>
            <person name="Echaide I.E."/>
            <person name="Farber M."/>
            <person name="Gahlot S."/>
            <person name="Gamble J."/>
            <person name="Gupta D."/>
            <person name="Gupta Y."/>
            <person name="Jackson L."/>
            <person name="Malandrin L."/>
            <person name="Malas T.B."/>
            <person name="Moussa E."/>
            <person name="Nair M."/>
            <person name="Reid A.J."/>
            <person name="Sanders M."/>
            <person name="Sharma J."/>
            <person name="Tracey A."/>
            <person name="Quail M.A."/>
            <person name="Weir W."/>
            <person name="Wastling J.M."/>
            <person name="Hall N."/>
            <person name="Willadsen P."/>
            <person name="Lingelbach K."/>
            <person name="Shiels B."/>
            <person name="Tait A."/>
            <person name="Berriman M."/>
            <person name="Allred D.R."/>
            <person name="Pain A."/>
        </authorList>
    </citation>
    <scope>NUCLEOTIDE SEQUENCE</scope>
    <source>
        <strain evidence="3">1802A</strain>
    </source>
</reference>
<dbReference type="InterPro" id="IPR020103">
    <property type="entry name" value="PsdUridine_synth_cat_dom_sf"/>
</dbReference>
<dbReference type="PANTHER" id="PTHR21600">
    <property type="entry name" value="MITOCHONDRIAL RNA PSEUDOURIDINE SYNTHASE"/>
    <property type="match status" value="1"/>
</dbReference>
<feature type="compositionally biased region" description="Polar residues" evidence="1">
    <location>
        <begin position="9"/>
        <end position="19"/>
    </location>
</feature>
<dbReference type="AlphaFoldDB" id="A0AAD9LJ65"/>
<name>A0AAD9LJ65_BABDI</name>
<dbReference type="InterPro" id="IPR006224">
    <property type="entry name" value="PsdUridine_synth_RluA-like_CS"/>
</dbReference>
<dbReference type="SUPFAM" id="SSF55120">
    <property type="entry name" value="Pseudouridine synthase"/>
    <property type="match status" value="1"/>
</dbReference>
<evidence type="ECO:0000259" key="2">
    <source>
        <dbReference type="Pfam" id="PF00849"/>
    </source>
</evidence>
<dbReference type="GO" id="GO:0000455">
    <property type="term" value="P:enzyme-directed rRNA pseudouridine synthesis"/>
    <property type="evidence" value="ECO:0007669"/>
    <property type="project" value="TreeGrafter"/>
</dbReference>
<dbReference type="EMBL" id="JAHBMH010000033">
    <property type="protein sequence ID" value="KAK1937344.1"/>
    <property type="molecule type" value="Genomic_DNA"/>
</dbReference>
<dbReference type="GO" id="GO:0003723">
    <property type="term" value="F:RNA binding"/>
    <property type="evidence" value="ECO:0007669"/>
    <property type="project" value="InterPro"/>
</dbReference>
<feature type="compositionally biased region" description="Basic and acidic residues" evidence="1">
    <location>
        <begin position="458"/>
        <end position="474"/>
    </location>
</feature>
<feature type="domain" description="Pseudouridine synthase RsuA/RluA-like" evidence="2">
    <location>
        <begin position="149"/>
        <end position="319"/>
    </location>
</feature>
<gene>
    <name evidence="3" type="ORF">X943_001128</name>
</gene>
<organism evidence="3 4">
    <name type="scientific">Babesia divergens</name>
    <dbReference type="NCBI Taxonomy" id="32595"/>
    <lineage>
        <taxon>Eukaryota</taxon>
        <taxon>Sar</taxon>
        <taxon>Alveolata</taxon>
        <taxon>Apicomplexa</taxon>
        <taxon>Aconoidasida</taxon>
        <taxon>Piroplasmida</taxon>
        <taxon>Babesiidae</taxon>
        <taxon>Babesia</taxon>
    </lineage>
</organism>
<dbReference type="Proteomes" id="UP001195914">
    <property type="component" value="Unassembled WGS sequence"/>
</dbReference>